<protein>
    <recommendedName>
        <fullName evidence="3">Nuclear transport factor 2 family protein</fullName>
    </recommendedName>
</protein>
<dbReference type="PROSITE" id="PS51257">
    <property type="entry name" value="PROKAR_LIPOPROTEIN"/>
    <property type="match status" value="1"/>
</dbReference>
<gene>
    <name evidence="1" type="ORF">SAMN06265377_2945</name>
</gene>
<dbReference type="Gene3D" id="3.10.450.50">
    <property type="match status" value="1"/>
</dbReference>
<proteinExistence type="predicted"/>
<reference evidence="2" key="1">
    <citation type="submission" date="2017-09" db="EMBL/GenBank/DDBJ databases">
        <authorList>
            <person name="Varghese N."/>
            <person name="Submissions S."/>
        </authorList>
    </citation>
    <scope>NUCLEOTIDE SEQUENCE [LARGE SCALE GENOMIC DNA]</scope>
    <source>
        <strain evidence="2">DSM 25885</strain>
    </source>
</reference>
<accession>A0A285MWQ6</accession>
<dbReference type="OrthoDB" id="1121874at2"/>
<sequence>MNKILILLCVIILVISCREKKSKINKVQIVENYIEALNEGSYNMIIQSFLDSVRLNEQVYKSTFSKEDYLSLFQWDSTFAPKYEILEIAQKGEDVEMKVSKECTRILFLNEEPIVTREVVKFKNDQIYSITITDYEVFNGEKWSDNRADLVSWVKANNPELDGFLVDQSKKGALNYLKAMDLYQNNKTEAQ</sequence>
<dbReference type="EMBL" id="OBEH01000004">
    <property type="protein sequence ID" value="SNZ01113.1"/>
    <property type="molecule type" value="Genomic_DNA"/>
</dbReference>
<organism evidence="1 2">
    <name type="scientific">Flagellimonas pacifica</name>
    <dbReference type="NCBI Taxonomy" id="1247520"/>
    <lineage>
        <taxon>Bacteria</taxon>
        <taxon>Pseudomonadati</taxon>
        <taxon>Bacteroidota</taxon>
        <taxon>Flavobacteriia</taxon>
        <taxon>Flavobacteriales</taxon>
        <taxon>Flavobacteriaceae</taxon>
        <taxon>Flagellimonas</taxon>
    </lineage>
</organism>
<dbReference type="Proteomes" id="UP000219048">
    <property type="component" value="Unassembled WGS sequence"/>
</dbReference>
<evidence type="ECO:0000313" key="1">
    <source>
        <dbReference type="EMBL" id="SNZ01113.1"/>
    </source>
</evidence>
<evidence type="ECO:0000313" key="2">
    <source>
        <dbReference type="Proteomes" id="UP000219048"/>
    </source>
</evidence>
<dbReference type="RefSeq" id="WP_097046552.1">
    <property type="nucleotide sequence ID" value="NZ_OBEH01000004.1"/>
</dbReference>
<keyword evidence="2" id="KW-1185">Reference proteome</keyword>
<name>A0A285MWQ6_9FLAO</name>
<dbReference type="AlphaFoldDB" id="A0A285MWQ6"/>
<evidence type="ECO:0008006" key="3">
    <source>
        <dbReference type="Google" id="ProtNLM"/>
    </source>
</evidence>